<dbReference type="GeneID" id="103604340"/>
<sequence length="48" mass="5188">MVGLIEKVNLSLKEAQGGRSVKWQAGLCHNGENDFSICLVRSKTAEGL</sequence>
<dbReference type="Pfam" id="PF15859">
    <property type="entry name" value="DEC1"/>
    <property type="match status" value="1"/>
</dbReference>
<dbReference type="Proteomes" id="UP000694923">
    <property type="component" value="Unplaced"/>
</dbReference>
<keyword evidence="1" id="KW-1185">Reference proteome</keyword>
<organism evidence="1 2">
    <name type="scientific">Galeopterus variegatus</name>
    <name type="common">Malayan flying lemur</name>
    <name type="synonym">Cynocephalus variegatus</name>
    <dbReference type="NCBI Taxonomy" id="482537"/>
    <lineage>
        <taxon>Eukaryota</taxon>
        <taxon>Metazoa</taxon>
        <taxon>Chordata</taxon>
        <taxon>Craniata</taxon>
        <taxon>Vertebrata</taxon>
        <taxon>Euteleostomi</taxon>
        <taxon>Mammalia</taxon>
        <taxon>Eutheria</taxon>
        <taxon>Euarchontoglires</taxon>
        <taxon>Dermoptera</taxon>
        <taxon>Cynocephalidae</taxon>
        <taxon>Galeopterus</taxon>
    </lineage>
</organism>
<evidence type="ECO:0000313" key="1">
    <source>
        <dbReference type="Proteomes" id="UP000694923"/>
    </source>
</evidence>
<gene>
    <name evidence="2" type="primary">DEC1</name>
</gene>
<protein>
    <submittedName>
        <fullName evidence="2">Deleted in esophageal cancer 1</fullName>
    </submittedName>
</protein>
<proteinExistence type="predicted"/>
<dbReference type="RefSeq" id="XP_008587121.1">
    <property type="nucleotide sequence ID" value="XM_008588899.1"/>
</dbReference>
<name>A0ABM0S2N0_GALVR</name>
<dbReference type="InterPro" id="IPR031718">
    <property type="entry name" value="DEC1"/>
</dbReference>
<accession>A0ABM0S2N0</accession>
<reference evidence="2" key="1">
    <citation type="submission" date="2025-08" db="UniProtKB">
        <authorList>
            <consortium name="RefSeq"/>
        </authorList>
    </citation>
    <scope>IDENTIFICATION</scope>
</reference>
<evidence type="ECO:0000313" key="2">
    <source>
        <dbReference type="RefSeq" id="XP_008587121.1"/>
    </source>
</evidence>
<feature type="non-terminal residue" evidence="2">
    <location>
        <position position="48"/>
    </location>
</feature>